<protein>
    <submittedName>
        <fullName evidence="1">Uncharacterized protein</fullName>
    </submittedName>
</protein>
<dbReference type="AlphaFoldDB" id="A0A4C1Z2I9"/>
<name>A0A4C1Z2I9_EUMVA</name>
<gene>
    <name evidence="1" type="ORF">EVAR_37205_1</name>
</gene>
<reference evidence="1 2" key="1">
    <citation type="journal article" date="2019" name="Commun. Biol.">
        <title>The bagworm genome reveals a unique fibroin gene that provides high tensile strength.</title>
        <authorList>
            <person name="Kono N."/>
            <person name="Nakamura H."/>
            <person name="Ohtoshi R."/>
            <person name="Tomita M."/>
            <person name="Numata K."/>
            <person name="Arakawa K."/>
        </authorList>
    </citation>
    <scope>NUCLEOTIDE SEQUENCE [LARGE SCALE GENOMIC DNA]</scope>
</reference>
<dbReference type="OrthoDB" id="7486995at2759"/>
<dbReference type="EMBL" id="BGZK01001495">
    <property type="protein sequence ID" value="GBP81079.1"/>
    <property type="molecule type" value="Genomic_DNA"/>
</dbReference>
<accession>A0A4C1Z2I9</accession>
<keyword evidence="2" id="KW-1185">Reference proteome</keyword>
<sequence length="245" mass="27507">MSVRGNFSRRAYLTAYKIARHSPLNTELSNGASDFLNYVVLEVKCTNSEAFSFGDLRSVSEDAVPPQPTVLYYGTEVEISTEGWLENRNDLDRKPSDENYVGRGGFHTIHDYPQSSGLVQAHPAPFSSLSKQPARLLLEVESSNPKECRYSCKVCKDSDRTEVALTTEVLEKYRKRKIRLLSSFVEKLVVDVTDLKQSVSNNGNSRVNSAISEEVDTYLKLNTRDAVIAFEEKLATSTAFENEFV</sequence>
<evidence type="ECO:0000313" key="2">
    <source>
        <dbReference type="Proteomes" id="UP000299102"/>
    </source>
</evidence>
<evidence type="ECO:0000313" key="1">
    <source>
        <dbReference type="EMBL" id="GBP81079.1"/>
    </source>
</evidence>
<proteinExistence type="predicted"/>
<dbReference type="Proteomes" id="UP000299102">
    <property type="component" value="Unassembled WGS sequence"/>
</dbReference>
<comment type="caution">
    <text evidence="1">The sequence shown here is derived from an EMBL/GenBank/DDBJ whole genome shotgun (WGS) entry which is preliminary data.</text>
</comment>
<organism evidence="1 2">
    <name type="scientific">Eumeta variegata</name>
    <name type="common">Bagworm moth</name>
    <name type="synonym">Eumeta japonica</name>
    <dbReference type="NCBI Taxonomy" id="151549"/>
    <lineage>
        <taxon>Eukaryota</taxon>
        <taxon>Metazoa</taxon>
        <taxon>Ecdysozoa</taxon>
        <taxon>Arthropoda</taxon>
        <taxon>Hexapoda</taxon>
        <taxon>Insecta</taxon>
        <taxon>Pterygota</taxon>
        <taxon>Neoptera</taxon>
        <taxon>Endopterygota</taxon>
        <taxon>Lepidoptera</taxon>
        <taxon>Glossata</taxon>
        <taxon>Ditrysia</taxon>
        <taxon>Tineoidea</taxon>
        <taxon>Psychidae</taxon>
        <taxon>Oiketicinae</taxon>
        <taxon>Eumeta</taxon>
    </lineage>
</organism>